<name>A0ACC2VPQ8_9TREE</name>
<proteinExistence type="predicted"/>
<sequence>MADHVVNTGRVTVDMAALMQGRDTRFYKGSLAKLTGIILLALITSMTNGYDGSMMNGLQTLSQWQGYFGTPQGSLLGIFNAIQSIGGIAGLPFAAFVADRFGRRQAIFFGSCIMLVGVALQTAAQNIGMFIGARFIIGFGLTFACAAAPLLITELSFPTHRGPLTSLYNSSWYLGSIVAAWSTYGTFRIGNDWSWRIPSLLQGLPSIAQVALILFIPESPRWLMDKGREEQARAILVKYHCNGDHEDPLVTYEVDEIRMALQLEREANSSSSFKSLFVGKGNQRRMLVIIAIAFFSQWSGNGLVSYYLHSVLSGIGIKDTQTQTLINGILNIFNYATAIFGALTVDKIGRRPLFLISTAGMTICFSIWTACSAIYTKSAADVDAAGDPIHPNKSAGNAVLAMIFLFYMFYNLAMSPLLVAYTVEILPYRIRAKGLIIMNLAVNCALVFNQYANPVALKAITWHYYLVFCVFTAFEFVFCYFFIIETKGHSLEEIAVLFDGKVDELKQRTEQLELAEKENVMSPGFDEDKKLGFAGVQHLE</sequence>
<keyword evidence="2" id="KW-1185">Reference proteome</keyword>
<dbReference type="EMBL" id="JASBWT010000010">
    <property type="protein sequence ID" value="KAJ9101089.1"/>
    <property type="molecule type" value="Genomic_DNA"/>
</dbReference>
<accession>A0ACC2VPQ8</accession>
<evidence type="ECO:0000313" key="1">
    <source>
        <dbReference type="EMBL" id="KAJ9101089.1"/>
    </source>
</evidence>
<protein>
    <submittedName>
        <fullName evidence="1">Uncharacterized protein</fullName>
    </submittedName>
</protein>
<comment type="caution">
    <text evidence="1">The sequence shown here is derived from an EMBL/GenBank/DDBJ whole genome shotgun (WGS) entry which is preliminary data.</text>
</comment>
<evidence type="ECO:0000313" key="2">
    <source>
        <dbReference type="Proteomes" id="UP001227268"/>
    </source>
</evidence>
<gene>
    <name evidence="1" type="ORF">QFC21_003307</name>
</gene>
<dbReference type="Proteomes" id="UP001227268">
    <property type="component" value="Unassembled WGS sequence"/>
</dbReference>
<organism evidence="1 2">
    <name type="scientific">Naganishia friedmannii</name>
    <dbReference type="NCBI Taxonomy" id="89922"/>
    <lineage>
        <taxon>Eukaryota</taxon>
        <taxon>Fungi</taxon>
        <taxon>Dikarya</taxon>
        <taxon>Basidiomycota</taxon>
        <taxon>Agaricomycotina</taxon>
        <taxon>Tremellomycetes</taxon>
        <taxon>Filobasidiales</taxon>
        <taxon>Filobasidiaceae</taxon>
        <taxon>Naganishia</taxon>
    </lineage>
</organism>
<reference evidence="1" key="1">
    <citation type="submission" date="2023-04" db="EMBL/GenBank/DDBJ databases">
        <title>Draft Genome sequencing of Naganishia species isolated from polar environments using Oxford Nanopore Technology.</title>
        <authorList>
            <person name="Leo P."/>
            <person name="Venkateswaran K."/>
        </authorList>
    </citation>
    <scope>NUCLEOTIDE SEQUENCE</scope>
    <source>
        <strain evidence="1">MNA-CCFEE 5423</strain>
    </source>
</reference>